<gene>
    <name evidence="1" type="ORF">DW084_00690</name>
</gene>
<evidence type="ECO:0000313" key="2">
    <source>
        <dbReference type="Proteomes" id="UP000286288"/>
    </source>
</evidence>
<evidence type="ECO:0000313" key="1">
    <source>
        <dbReference type="EMBL" id="RHK08233.1"/>
    </source>
</evidence>
<proteinExistence type="predicted"/>
<protein>
    <submittedName>
        <fullName evidence="1">Uncharacterized protein</fullName>
    </submittedName>
</protein>
<sequence length="75" mass="8881">MSDRFVDKTFRGDFLQRIILPQQKSKKRKILGESSSFSYLTSECFANVKQFKTILASNHHFPRPNHRATLWLLLR</sequence>
<dbReference type="Proteomes" id="UP000286288">
    <property type="component" value="Unassembled WGS sequence"/>
</dbReference>
<accession>A0A415EY76</accession>
<organism evidence="1 2">
    <name type="scientific">Enterococcus casseliflavus</name>
    <name type="common">Enterococcus flavescens</name>
    <dbReference type="NCBI Taxonomy" id="37734"/>
    <lineage>
        <taxon>Bacteria</taxon>
        <taxon>Bacillati</taxon>
        <taxon>Bacillota</taxon>
        <taxon>Bacilli</taxon>
        <taxon>Lactobacillales</taxon>
        <taxon>Enterococcaceae</taxon>
        <taxon>Enterococcus</taxon>
    </lineage>
</organism>
<dbReference type="EMBL" id="QRMZ01000001">
    <property type="protein sequence ID" value="RHK08233.1"/>
    <property type="molecule type" value="Genomic_DNA"/>
</dbReference>
<name>A0A415EY76_ENTCA</name>
<reference evidence="1 2" key="1">
    <citation type="submission" date="2018-08" db="EMBL/GenBank/DDBJ databases">
        <title>A genome reference for cultivated species of the human gut microbiota.</title>
        <authorList>
            <person name="Zou Y."/>
            <person name="Xue W."/>
            <person name="Luo G."/>
        </authorList>
    </citation>
    <scope>NUCLEOTIDE SEQUENCE [LARGE SCALE GENOMIC DNA]</scope>
    <source>
        <strain evidence="1 2">AF48-16</strain>
    </source>
</reference>
<comment type="caution">
    <text evidence="1">The sequence shown here is derived from an EMBL/GenBank/DDBJ whole genome shotgun (WGS) entry which is preliminary data.</text>
</comment>
<dbReference type="AlphaFoldDB" id="A0A415EY76"/>